<name>A0A7K0DUG8_9NOCA</name>
<feature type="transmembrane region" description="Helical" evidence="1">
    <location>
        <begin position="126"/>
        <end position="146"/>
    </location>
</feature>
<reference evidence="2 3" key="1">
    <citation type="submission" date="2019-10" db="EMBL/GenBank/DDBJ databases">
        <title>Nocardia macrotermitis sp. nov. and Nocardia aurantia sp. nov., isolated from the gut of fungus growing-termite Macrotermes natalensis.</title>
        <authorList>
            <person name="Benndorf R."/>
            <person name="Schwitalla J."/>
            <person name="Martin K."/>
            <person name="De Beer W."/>
            <person name="Kaster A.-K."/>
            <person name="Vollmers J."/>
            <person name="Poulsen M."/>
            <person name="Beemelmanns C."/>
        </authorList>
    </citation>
    <scope>NUCLEOTIDE SEQUENCE [LARGE SCALE GENOMIC DNA]</scope>
    <source>
        <strain evidence="2 3">RB56</strain>
    </source>
</reference>
<dbReference type="OrthoDB" id="9844636at2"/>
<feature type="transmembrane region" description="Helical" evidence="1">
    <location>
        <begin position="45"/>
        <end position="65"/>
    </location>
</feature>
<dbReference type="InterPro" id="IPR005325">
    <property type="entry name" value="DUF308_memb"/>
</dbReference>
<accession>A0A7K0DUG8</accession>
<dbReference type="RefSeq" id="WP_153346263.1">
    <property type="nucleotide sequence ID" value="NZ_WEGI01000011.1"/>
</dbReference>
<keyword evidence="3" id="KW-1185">Reference proteome</keyword>
<protein>
    <submittedName>
        <fullName evidence="2">Uncharacterized protein</fullName>
    </submittedName>
</protein>
<feature type="transmembrane region" description="Helical" evidence="1">
    <location>
        <begin position="95"/>
        <end position="114"/>
    </location>
</feature>
<gene>
    <name evidence="2" type="ORF">NRB56_49950</name>
</gene>
<dbReference type="EMBL" id="WEGI01000011">
    <property type="protein sequence ID" value="MQY29405.1"/>
    <property type="molecule type" value="Genomic_DNA"/>
</dbReference>
<keyword evidence="1" id="KW-1133">Transmembrane helix</keyword>
<evidence type="ECO:0000313" key="3">
    <source>
        <dbReference type="Proteomes" id="UP000431401"/>
    </source>
</evidence>
<evidence type="ECO:0000256" key="1">
    <source>
        <dbReference type="SAM" id="Phobius"/>
    </source>
</evidence>
<dbReference type="AlphaFoldDB" id="A0A7K0DUG8"/>
<keyword evidence="1" id="KW-0472">Membrane</keyword>
<feature type="transmembrane region" description="Helical" evidence="1">
    <location>
        <begin position="20"/>
        <end position="39"/>
    </location>
</feature>
<organism evidence="2 3">
    <name type="scientific">Nocardia aurantia</name>
    <dbReference type="NCBI Taxonomy" id="2585199"/>
    <lineage>
        <taxon>Bacteria</taxon>
        <taxon>Bacillati</taxon>
        <taxon>Actinomycetota</taxon>
        <taxon>Actinomycetes</taxon>
        <taxon>Mycobacteriales</taxon>
        <taxon>Nocardiaceae</taxon>
        <taxon>Nocardia</taxon>
    </lineage>
</organism>
<comment type="caution">
    <text evidence="2">The sequence shown here is derived from an EMBL/GenBank/DDBJ whole genome shotgun (WGS) entry which is preliminary data.</text>
</comment>
<sequence length="180" mass="17945">MVHRVIEPGGPPLVAGRGWWAVFMGLGSVVTTIGVALLSRGGDPAGPSAAAVASGLLAAGALEIFGCRAGGFGVGLELVTGAAVIALWPDLTADPLALLAGAVLVVVGLTRLAATVTTTNPRTGDGFVVAVVSAAIALATGLALVYRPEAVEVPPAVPLSIWLMLQGFRDVSFGRTLRAG</sequence>
<proteinExistence type="predicted"/>
<dbReference type="Proteomes" id="UP000431401">
    <property type="component" value="Unassembled WGS sequence"/>
</dbReference>
<keyword evidence="1" id="KW-0812">Transmembrane</keyword>
<dbReference type="Pfam" id="PF03729">
    <property type="entry name" value="DUF308"/>
    <property type="match status" value="1"/>
</dbReference>
<evidence type="ECO:0000313" key="2">
    <source>
        <dbReference type="EMBL" id="MQY29405.1"/>
    </source>
</evidence>